<reference evidence="3 4" key="2">
    <citation type="submission" date="2019-04" db="EMBL/GenBank/DDBJ databases">
        <authorList>
            <person name="Yang S."/>
            <person name="Wei W."/>
        </authorList>
    </citation>
    <scope>NUCLEOTIDE SEQUENCE [LARGE SCALE GENOMIC DNA]</scope>
    <source>
        <strain evidence="4">ZP60</strain>
    </source>
</reference>
<dbReference type="OMA" id="WGFWIAF"/>
<dbReference type="Proteomes" id="UP000297053">
    <property type="component" value="Chromosome"/>
</dbReference>
<organism evidence="3 4">
    <name type="scientific">Halomicrobium mukohataei</name>
    <dbReference type="NCBI Taxonomy" id="57705"/>
    <lineage>
        <taxon>Archaea</taxon>
        <taxon>Methanobacteriati</taxon>
        <taxon>Methanobacteriota</taxon>
        <taxon>Stenosarchaea group</taxon>
        <taxon>Halobacteria</taxon>
        <taxon>Halobacteriales</taxon>
        <taxon>Haloarculaceae</taxon>
        <taxon>Halomicrobium</taxon>
    </lineage>
</organism>
<dbReference type="KEGG" id="halz:E5139_04960"/>
<feature type="transmembrane region" description="Helical" evidence="1">
    <location>
        <begin position="6"/>
        <end position="23"/>
    </location>
</feature>
<dbReference type="Pfam" id="PF00892">
    <property type="entry name" value="EamA"/>
    <property type="match status" value="1"/>
</dbReference>
<name>A0A4D6K9M1_9EURY</name>
<sequence>MSLDSTGYAAVAMVSWGLWAVFVELAMSRSSHRPVLLLSYGFAAVLVVGYSATTGAGFDISASVVALSLAGGLFAGGGTLAYYLALENGGVGTATTITALYFVVAAIIGVTLLDEPLSASKVVGIGLAVASVVLIS</sequence>
<dbReference type="AlphaFoldDB" id="A0A4D6K9M1"/>
<dbReference type="Gene3D" id="1.10.3730.20">
    <property type="match status" value="1"/>
</dbReference>
<evidence type="ECO:0000313" key="4">
    <source>
        <dbReference type="Proteomes" id="UP000297053"/>
    </source>
</evidence>
<dbReference type="RefSeq" id="WP_012807865.1">
    <property type="nucleotide sequence ID" value="NZ_CP039375.1"/>
</dbReference>
<accession>A0A4D6K9M1</accession>
<dbReference type="SUPFAM" id="SSF103481">
    <property type="entry name" value="Multidrug resistance efflux transporter EmrE"/>
    <property type="match status" value="1"/>
</dbReference>
<evidence type="ECO:0000313" key="3">
    <source>
        <dbReference type="EMBL" id="QCD65018.1"/>
    </source>
</evidence>
<evidence type="ECO:0000259" key="2">
    <source>
        <dbReference type="Pfam" id="PF00892"/>
    </source>
</evidence>
<gene>
    <name evidence="3" type="ORF">E5139_04960</name>
</gene>
<protein>
    <submittedName>
        <fullName evidence="3">DMT family transporter</fullName>
    </submittedName>
</protein>
<keyword evidence="1" id="KW-1133">Transmembrane helix</keyword>
<keyword evidence="1" id="KW-0472">Membrane</keyword>
<feature type="transmembrane region" description="Helical" evidence="1">
    <location>
        <begin position="35"/>
        <end position="52"/>
    </location>
</feature>
<dbReference type="GO" id="GO:0016020">
    <property type="term" value="C:membrane"/>
    <property type="evidence" value="ECO:0007669"/>
    <property type="project" value="InterPro"/>
</dbReference>
<dbReference type="InterPro" id="IPR000620">
    <property type="entry name" value="EamA_dom"/>
</dbReference>
<feature type="transmembrane region" description="Helical" evidence="1">
    <location>
        <begin position="91"/>
        <end position="112"/>
    </location>
</feature>
<dbReference type="InterPro" id="IPR037185">
    <property type="entry name" value="EmrE-like"/>
</dbReference>
<feature type="domain" description="EamA" evidence="2">
    <location>
        <begin position="8"/>
        <end position="136"/>
    </location>
</feature>
<keyword evidence="1" id="KW-0812">Transmembrane</keyword>
<feature type="transmembrane region" description="Helical" evidence="1">
    <location>
        <begin position="64"/>
        <end position="84"/>
    </location>
</feature>
<dbReference type="GeneID" id="42178262"/>
<proteinExistence type="predicted"/>
<reference evidence="3 4" key="1">
    <citation type="submission" date="2019-04" db="EMBL/GenBank/DDBJ databases">
        <title>Complete genome sequence of Arthrobacter sp. ZXY-2 associated with effective atrazine degradation and salt adaptation.</title>
        <authorList>
            <person name="Zhao X."/>
        </authorList>
    </citation>
    <scope>NUCLEOTIDE SEQUENCE [LARGE SCALE GENOMIC DNA]</scope>
    <source>
        <strain evidence="4">ZP60</strain>
    </source>
</reference>
<dbReference type="EMBL" id="CP039375">
    <property type="protein sequence ID" value="QCD65018.1"/>
    <property type="molecule type" value="Genomic_DNA"/>
</dbReference>
<evidence type="ECO:0000256" key="1">
    <source>
        <dbReference type="SAM" id="Phobius"/>
    </source>
</evidence>